<dbReference type="AlphaFoldDB" id="A0AAV9ZK44"/>
<name>A0AAV9ZK44_9AGAR</name>
<evidence type="ECO:0000313" key="2">
    <source>
        <dbReference type="Proteomes" id="UP001362999"/>
    </source>
</evidence>
<proteinExistence type="predicted"/>
<gene>
    <name evidence="1" type="ORF">R3P38DRAFT_3231505</name>
</gene>
<accession>A0AAV9ZK44</accession>
<dbReference type="Proteomes" id="UP001362999">
    <property type="component" value="Unassembled WGS sequence"/>
</dbReference>
<sequence length="124" mass="13607">MTTLNCTPLQNSPHPNLDKTPTAKAEYLICLSNIPRSQFKLLASTRATDIFDGLSRILPPLLLSQSRRLLSGTHSFHLASIQMPATVRDEVVAATYRSPASSGYELGDTAPRAMDKLRASLEHM</sequence>
<keyword evidence="2" id="KW-1185">Reference proteome</keyword>
<protein>
    <submittedName>
        <fullName evidence="1">Uncharacterized protein</fullName>
    </submittedName>
</protein>
<dbReference type="EMBL" id="JAWWNJ010000136">
    <property type="protein sequence ID" value="KAK6984557.1"/>
    <property type="molecule type" value="Genomic_DNA"/>
</dbReference>
<organism evidence="1 2">
    <name type="scientific">Favolaschia claudopus</name>
    <dbReference type="NCBI Taxonomy" id="2862362"/>
    <lineage>
        <taxon>Eukaryota</taxon>
        <taxon>Fungi</taxon>
        <taxon>Dikarya</taxon>
        <taxon>Basidiomycota</taxon>
        <taxon>Agaricomycotina</taxon>
        <taxon>Agaricomycetes</taxon>
        <taxon>Agaricomycetidae</taxon>
        <taxon>Agaricales</taxon>
        <taxon>Marasmiineae</taxon>
        <taxon>Mycenaceae</taxon>
        <taxon>Favolaschia</taxon>
    </lineage>
</organism>
<evidence type="ECO:0000313" key="1">
    <source>
        <dbReference type="EMBL" id="KAK6984557.1"/>
    </source>
</evidence>
<reference evidence="1 2" key="1">
    <citation type="journal article" date="2024" name="J Genomics">
        <title>Draft genome sequencing and assembly of Favolaschia claudopus CIRM-BRFM 2984 isolated from oak limbs.</title>
        <authorList>
            <person name="Navarro D."/>
            <person name="Drula E."/>
            <person name="Chaduli D."/>
            <person name="Cazenave R."/>
            <person name="Ahrendt S."/>
            <person name="Wang J."/>
            <person name="Lipzen A."/>
            <person name="Daum C."/>
            <person name="Barry K."/>
            <person name="Grigoriev I.V."/>
            <person name="Favel A."/>
            <person name="Rosso M.N."/>
            <person name="Martin F."/>
        </authorList>
    </citation>
    <scope>NUCLEOTIDE SEQUENCE [LARGE SCALE GENOMIC DNA]</scope>
    <source>
        <strain evidence="1 2">CIRM-BRFM 2984</strain>
    </source>
</reference>
<comment type="caution">
    <text evidence="1">The sequence shown here is derived from an EMBL/GenBank/DDBJ whole genome shotgun (WGS) entry which is preliminary data.</text>
</comment>